<dbReference type="EMBL" id="QOUX01000046">
    <property type="protein sequence ID" value="RXI97778.1"/>
    <property type="molecule type" value="Genomic_DNA"/>
</dbReference>
<evidence type="ECO:0000313" key="2">
    <source>
        <dbReference type="Proteomes" id="UP000290649"/>
    </source>
</evidence>
<evidence type="ECO:0000313" key="1">
    <source>
        <dbReference type="EMBL" id="RXI97778.1"/>
    </source>
</evidence>
<dbReference type="Proteomes" id="UP000290649">
    <property type="component" value="Unassembled WGS sequence"/>
</dbReference>
<dbReference type="RefSeq" id="WP_129079143.1">
    <property type="nucleotide sequence ID" value="NZ_QOUX01000046.1"/>
</dbReference>
<comment type="caution">
    <text evidence="1">The sequence shown here is derived from an EMBL/GenBank/DDBJ whole genome shotgun (WGS) entry which is preliminary data.</text>
</comment>
<proteinExistence type="predicted"/>
<reference evidence="1 2" key="1">
    <citation type="journal article" date="2019" name="Int. J. Syst. Evol. Microbiol.">
        <title>Anaerobacillus alkaliphilus sp. nov., a novel alkaliphilic and moderately halophilic bacterium.</title>
        <authorList>
            <person name="Borsodi A.K."/>
            <person name="Aszalos J.M."/>
            <person name="Bihari P."/>
            <person name="Nagy I."/>
            <person name="Schumann P."/>
            <person name="Sproer C."/>
            <person name="Kovacs A.L."/>
            <person name="Boka K."/>
            <person name="Dobosy P."/>
            <person name="Ovari M."/>
            <person name="Szili-Kovacs T."/>
            <person name="Toth E."/>
        </authorList>
    </citation>
    <scope>NUCLEOTIDE SEQUENCE [LARGE SCALE GENOMIC DNA]</scope>
    <source>
        <strain evidence="1 2">B16-10</strain>
    </source>
</reference>
<sequence length="68" mass="8162">MIHNVTYMKRHPLITRPDNVYKGSDRRNRQQQLPEKNLTINIENQPSFATYIELYSEQERSTTIDVRI</sequence>
<organism evidence="1 2">
    <name type="scientific">Anaerobacillus alkaliphilus</name>
    <dbReference type="NCBI Taxonomy" id="1548597"/>
    <lineage>
        <taxon>Bacteria</taxon>
        <taxon>Bacillati</taxon>
        <taxon>Bacillota</taxon>
        <taxon>Bacilli</taxon>
        <taxon>Bacillales</taxon>
        <taxon>Bacillaceae</taxon>
        <taxon>Anaerobacillus</taxon>
    </lineage>
</organism>
<protein>
    <submittedName>
        <fullName evidence="1">Uncharacterized protein</fullName>
    </submittedName>
</protein>
<name>A0A4Q0VNP3_9BACI</name>
<gene>
    <name evidence="1" type="ORF">DS745_15535</name>
</gene>
<dbReference type="AlphaFoldDB" id="A0A4Q0VNP3"/>
<accession>A0A4Q0VNP3</accession>
<keyword evidence="2" id="KW-1185">Reference proteome</keyword>